<proteinExistence type="predicted"/>
<evidence type="ECO:0000313" key="7">
    <source>
        <dbReference type="EMBL" id="KAA6131052.1"/>
    </source>
</evidence>
<evidence type="ECO:0000256" key="1">
    <source>
        <dbReference type="ARBA" id="ARBA00004127"/>
    </source>
</evidence>
<evidence type="ECO:0000256" key="3">
    <source>
        <dbReference type="ARBA" id="ARBA00022989"/>
    </source>
</evidence>
<keyword evidence="2 5" id="KW-0812">Transmembrane</keyword>
<dbReference type="AlphaFoldDB" id="A0A5M8B7R2"/>
<evidence type="ECO:0000259" key="6">
    <source>
        <dbReference type="Pfam" id="PF06803"/>
    </source>
</evidence>
<evidence type="ECO:0000256" key="2">
    <source>
        <dbReference type="ARBA" id="ARBA00022692"/>
    </source>
</evidence>
<keyword evidence="8" id="KW-1185">Reference proteome</keyword>
<evidence type="ECO:0000256" key="4">
    <source>
        <dbReference type="ARBA" id="ARBA00023136"/>
    </source>
</evidence>
<dbReference type="Proteomes" id="UP000324324">
    <property type="component" value="Unassembled WGS sequence"/>
</dbReference>
<dbReference type="Pfam" id="PF06803">
    <property type="entry name" value="DUF1232"/>
    <property type="match status" value="1"/>
</dbReference>
<comment type="subcellular location">
    <subcellularLocation>
        <location evidence="1">Endomembrane system</location>
        <topology evidence="1">Multi-pass membrane protein</topology>
    </subcellularLocation>
</comment>
<evidence type="ECO:0000313" key="8">
    <source>
        <dbReference type="Proteomes" id="UP000324324"/>
    </source>
</evidence>
<feature type="transmembrane region" description="Helical" evidence="5">
    <location>
        <begin position="109"/>
        <end position="130"/>
    </location>
</feature>
<evidence type="ECO:0000256" key="5">
    <source>
        <dbReference type="SAM" id="Phobius"/>
    </source>
</evidence>
<gene>
    <name evidence="7" type="ORF">F1599_02975</name>
</gene>
<dbReference type="InterPro" id="IPR010652">
    <property type="entry name" value="DUF1232"/>
</dbReference>
<keyword evidence="3 5" id="KW-1133">Transmembrane helix</keyword>
<dbReference type="GO" id="GO:0012505">
    <property type="term" value="C:endomembrane system"/>
    <property type="evidence" value="ECO:0007669"/>
    <property type="project" value="UniProtKB-SubCell"/>
</dbReference>
<protein>
    <submittedName>
        <fullName evidence="7">DUF1232 domain-containing protein</fullName>
    </submittedName>
</protein>
<feature type="domain" description="DUF1232" evidence="6">
    <location>
        <begin position="39"/>
        <end position="73"/>
    </location>
</feature>
<dbReference type="EMBL" id="VWRN01000014">
    <property type="protein sequence ID" value="KAA6131052.1"/>
    <property type="molecule type" value="Genomic_DNA"/>
</dbReference>
<keyword evidence="4 5" id="KW-0472">Membrane</keyword>
<name>A0A5M8B7R2_9BURK</name>
<comment type="caution">
    <text evidence="7">The sequence shown here is derived from an EMBL/GenBank/DDBJ whole genome shotgun (WGS) entry which is preliminary data.</text>
</comment>
<accession>A0A5M8B7R2</accession>
<sequence>MPAIPVMLETLRAWAGRLRRDVLTLWFACRHPATPWLTRGLCALIVAYAFSPIDLIPDFVPVLGYLDEIVLLPALIWCALRTLPAPLADSCREQARRWLDERRGRPRSYWGAAMVVALWLGAALLAWRWWHG</sequence>
<organism evidence="7 8">
    <name type="scientific">Cupriavidus cauae</name>
    <dbReference type="NCBI Taxonomy" id="2608999"/>
    <lineage>
        <taxon>Bacteria</taxon>
        <taxon>Pseudomonadati</taxon>
        <taxon>Pseudomonadota</taxon>
        <taxon>Betaproteobacteria</taxon>
        <taxon>Burkholderiales</taxon>
        <taxon>Burkholderiaceae</taxon>
        <taxon>Cupriavidus</taxon>
    </lineage>
</organism>
<reference evidence="7 8" key="1">
    <citation type="submission" date="2019-09" db="EMBL/GenBank/DDBJ databases">
        <title>Isolation of a novel species in the genus Cupriavidus from patients with sepsis using whole genome sequencing.</title>
        <authorList>
            <person name="Kweon O.J."/>
            <person name="Lee M.-K."/>
        </authorList>
    </citation>
    <scope>NUCLEOTIDE SEQUENCE [LARGE SCALE GENOMIC DNA]</scope>
    <source>
        <strain evidence="7 8">MKL-01</strain>
    </source>
</reference>